<dbReference type="Proteomes" id="UP000059680">
    <property type="component" value="Chromosome 9"/>
</dbReference>
<gene>
    <name evidence="1" type="ordered locus">Os09g0419100</name>
    <name evidence="1" type="ORF">OSNPB_090419100</name>
</gene>
<evidence type="ECO:0000313" key="1">
    <source>
        <dbReference type="EMBL" id="BAT08110.1"/>
    </source>
</evidence>
<dbReference type="AlphaFoldDB" id="A0A0P0XN62"/>
<dbReference type="EMBL" id="AP014965">
    <property type="protein sequence ID" value="BAT08110.1"/>
    <property type="molecule type" value="Genomic_DNA"/>
</dbReference>
<reference evidence="2" key="1">
    <citation type="journal article" date="2005" name="Nature">
        <title>The map-based sequence of the rice genome.</title>
        <authorList>
            <consortium name="International rice genome sequencing project (IRGSP)"/>
            <person name="Matsumoto T."/>
            <person name="Wu J."/>
            <person name="Kanamori H."/>
            <person name="Katayose Y."/>
            <person name="Fujisawa M."/>
            <person name="Namiki N."/>
            <person name="Mizuno H."/>
            <person name="Yamamoto K."/>
            <person name="Antonio B.A."/>
            <person name="Baba T."/>
            <person name="Sakata K."/>
            <person name="Nagamura Y."/>
            <person name="Aoki H."/>
            <person name="Arikawa K."/>
            <person name="Arita K."/>
            <person name="Bito T."/>
            <person name="Chiden Y."/>
            <person name="Fujitsuka N."/>
            <person name="Fukunaka R."/>
            <person name="Hamada M."/>
            <person name="Harada C."/>
            <person name="Hayashi A."/>
            <person name="Hijishita S."/>
            <person name="Honda M."/>
            <person name="Hosokawa S."/>
            <person name="Ichikawa Y."/>
            <person name="Idonuma A."/>
            <person name="Iijima M."/>
            <person name="Ikeda M."/>
            <person name="Ikeno M."/>
            <person name="Ito K."/>
            <person name="Ito S."/>
            <person name="Ito T."/>
            <person name="Ito Y."/>
            <person name="Ito Y."/>
            <person name="Iwabuchi A."/>
            <person name="Kamiya K."/>
            <person name="Karasawa W."/>
            <person name="Kurita K."/>
            <person name="Katagiri S."/>
            <person name="Kikuta A."/>
            <person name="Kobayashi H."/>
            <person name="Kobayashi N."/>
            <person name="Machita K."/>
            <person name="Maehara T."/>
            <person name="Masukawa M."/>
            <person name="Mizubayashi T."/>
            <person name="Mukai Y."/>
            <person name="Nagasaki H."/>
            <person name="Nagata Y."/>
            <person name="Naito S."/>
            <person name="Nakashima M."/>
            <person name="Nakama Y."/>
            <person name="Nakamichi Y."/>
            <person name="Nakamura M."/>
            <person name="Meguro A."/>
            <person name="Negishi M."/>
            <person name="Ohta I."/>
            <person name="Ohta T."/>
            <person name="Okamoto M."/>
            <person name="Ono N."/>
            <person name="Saji S."/>
            <person name="Sakaguchi M."/>
            <person name="Sakai K."/>
            <person name="Shibata M."/>
            <person name="Shimokawa T."/>
            <person name="Song J."/>
            <person name="Takazaki Y."/>
            <person name="Terasawa K."/>
            <person name="Tsugane M."/>
            <person name="Tsuji K."/>
            <person name="Ueda S."/>
            <person name="Waki K."/>
            <person name="Yamagata H."/>
            <person name="Yamamoto M."/>
            <person name="Yamamoto S."/>
            <person name="Yamane H."/>
            <person name="Yoshiki S."/>
            <person name="Yoshihara R."/>
            <person name="Yukawa K."/>
            <person name="Zhong H."/>
            <person name="Yano M."/>
            <person name="Yuan Q."/>
            <person name="Ouyang S."/>
            <person name="Liu J."/>
            <person name="Jones K.M."/>
            <person name="Gansberger K."/>
            <person name="Moffat K."/>
            <person name="Hill J."/>
            <person name="Bera J."/>
            <person name="Fadrosh D."/>
            <person name="Jin S."/>
            <person name="Johri S."/>
            <person name="Kim M."/>
            <person name="Overton L."/>
            <person name="Reardon M."/>
            <person name="Tsitrin T."/>
            <person name="Vuong H."/>
            <person name="Weaver B."/>
            <person name="Ciecko A."/>
            <person name="Tallon L."/>
            <person name="Jackson J."/>
            <person name="Pai G."/>
            <person name="Aken S.V."/>
            <person name="Utterback T."/>
            <person name="Reidmuller S."/>
            <person name="Feldblyum T."/>
            <person name="Hsiao J."/>
            <person name="Zismann V."/>
            <person name="Iobst S."/>
            <person name="de Vazeille A.R."/>
            <person name="Buell C.R."/>
            <person name="Ying K."/>
            <person name="Li Y."/>
            <person name="Lu T."/>
            <person name="Huang Y."/>
            <person name="Zhao Q."/>
            <person name="Feng Q."/>
            <person name="Zhang L."/>
            <person name="Zhu J."/>
            <person name="Weng Q."/>
            <person name="Mu J."/>
            <person name="Lu Y."/>
            <person name="Fan D."/>
            <person name="Liu Y."/>
            <person name="Guan J."/>
            <person name="Zhang Y."/>
            <person name="Yu S."/>
            <person name="Liu X."/>
            <person name="Zhang Y."/>
            <person name="Hong G."/>
            <person name="Han B."/>
            <person name="Choisne N."/>
            <person name="Demange N."/>
            <person name="Orjeda G."/>
            <person name="Samain S."/>
            <person name="Cattolico L."/>
            <person name="Pelletier E."/>
            <person name="Couloux A."/>
            <person name="Segurens B."/>
            <person name="Wincker P."/>
            <person name="D'Hont A."/>
            <person name="Scarpelli C."/>
            <person name="Weissenbach J."/>
            <person name="Salanoubat M."/>
            <person name="Quetier F."/>
            <person name="Yu Y."/>
            <person name="Kim H.R."/>
            <person name="Rambo T."/>
            <person name="Currie J."/>
            <person name="Collura K."/>
            <person name="Luo M."/>
            <person name="Yang T."/>
            <person name="Ammiraju J.S.S."/>
            <person name="Engler F."/>
            <person name="Soderlund C."/>
            <person name="Wing R.A."/>
            <person name="Palmer L.E."/>
            <person name="de la Bastide M."/>
            <person name="Spiegel L."/>
            <person name="Nascimento L."/>
            <person name="Zutavern T."/>
            <person name="O'Shaughnessy A."/>
            <person name="Dike S."/>
            <person name="Dedhia N."/>
            <person name="Preston R."/>
            <person name="Balija V."/>
            <person name="McCombie W.R."/>
            <person name="Chow T."/>
            <person name="Chen H."/>
            <person name="Chung M."/>
            <person name="Chen C."/>
            <person name="Shaw J."/>
            <person name="Wu H."/>
            <person name="Hsiao K."/>
            <person name="Chao Y."/>
            <person name="Chu M."/>
            <person name="Cheng C."/>
            <person name="Hour A."/>
            <person name="Lee P."/>
            <person name="Lin S."/>
            <person name="Lin Y."/>
            <person name="Liou J."/>
            <person name="Liu S."/>
            <person name="Hsing Y."/>
            <person name="Raghuvanshi S."/>
            <person name="Mohanty A."/>
            <person name="Bharti A.K."/>
            <person name="Gaur A."/>
            <person name="Gupta V."/>
            <person name="Kumar D."/>
            <person name="Ravi V."/>
            <person name="Vij S."/>
            <person name="Kapur A."/>
            <person name="Khurana P."/>
            <person name="Khurana P."/>
            <person name="Khurana J.P."/>
            <person name="Tyagi A.K."/>
            <person name="Gaikwad K."/>
            <person name="Singh A."/>
            <person name="Dalal V."/>
            <person name="Srivastava S."/>
            <person name="Dixit A."/>
            <person name="Pal A.K."/>
            <person name="Ghazi I.A."/>
            <person name="Yadav M."/>
            <person name="Pandit A."/>
            <person name="Bhargava A."/>
            <person name="Sureshbabu K."/>
            <person name="Batra K."/>
            <person name="Sharma T.R."/>
            <person name="Mohapatra T."/>
            <person name="Singh N.K."/>
            <person name="Messing J."/>
            <person name="Nelson A.B."/>
            <person name="Fuks G."/>
            <person name="Kavchok S."/>
            <person name="Keizer G."/>
            <person name="Linton E."/>
            <person name="Llaca V."/>
            <person name="Song R."/>
            <person name="Tanyolac B."/>
            <person name="Young S."/>
            <person name="Ho-Il K."/>
            <person name="Hahn J.H."/>
            <person name="Sangsakoo G."/>
            <person name="Vanavichit A."/>
            <person name="de Mattos Luiz.A.T."/>
            <person name="Zimmer P.D."/>
            <person name="Malone G."/>
            <person name="Dellagostin O."/>
            <person name="de Oliveira A.C."/>
            <person name="Bevan M."/>
            <person name="Bancroft I."/>
            <person name="Minx P."/>
            <person name="Cordum H."/>
            <person name="Wilson R."/>
            <person name="Cheng Z."/>
            <person name="Jin W."/>
            <person name="Jiang J."/>
            <person name="Leong S.A."/>
            <person name="Iwama H."/>
            <person name="Gojobori T."/>
            <person name="Itoh T."/>
            <person name="Niimura Y."/>
            <person name="Fujii Y."/>
            <person name="Habara T."/>
            <person name="Sakai H."/>
            <person name="Sato Y."/>
            <person name="Wilson G."/>
            <person name="Kumar K."/>
            <person name="McCouch S."/>
            <person name="Juretic N."/>
            <person name="Hoen D."/>
            <person name="Wright S."/>
            <person name="Bruskiewich R."/>
            <person name="Bureau T."/>
            <person name="Miyao A."/>
            <person name="Hirochika H."/>
            <person name="Nishikawa T."/>
            <person name="Kadowaki K."/>
            <person name="Sugiura M."/>
            <person name="Burr B."/>
            <person name="Sasaki T."/>
        </authorList>
    </citation>
    <scope>NUCLEOTIDE SEQUENCE [LARGE SCALE GENOMIC DNA]</scope>
    <source>
        <strain evidence="2">cv. Nipponbare</strain>
    </source>
</reference>
<dbReference type="Gramene" id="Os09t0419100-03">
    <property type="protein sequence ID" value="Os09t0419100-03"/>
    <property type="gene ID" value="Os09g0419100"/>
</dbReference>
<organism evidence="1 2">
    <name type="scientific">Oryza sativa subsp. japonica</name>
    <name type="common">Rice</name>
    <dbReference type="NCBI Taxonomy" id="39947"/>
    <lineage>
        <taxon>Eukaryota</taxon>
        <taxon>Viridiplantae</taxon>
        <taxon>Streptophyta</taxon>
        <taxon>Embryophyta</taxon>
        <taxon>Tracheophyta</taxon>
        <taxon>Spermatophyta</taxon>
        <taxon>Magnoliopsida</taxon>
        <taxon>Liliopsida</taxon>
        <taxon>Poales</taxon>
        <taxon>Poaceae</taxon>
        <taxon>BOP clade</taxon>
        <taxon>Oryzoideae</taxon>
        <taxon>Oryzeae</taxon>
        <taxon>Oryzinae</taxon>
        <taxon>Oryza</taxon>
        <taxon>Oryza sativa</taxon>
    </lineage>
</organism>
<reference evidence="1 2" key="3">
    <citation type="journal article" date="2013" name="Rice">
        <title>Improvement of the Oryza sativa Nipponbare reference genome using next generation sequence and optical map data.</title>
        <authorList>
            <person name="Kawahara Y."/>
            <person name="de la Bastide M."/>
            <person name="Hamilton J.P."/>
            <person name="Kanamori H."/>
            <person name="McCombie W.R."/>
            <person name="Ouyang S."/>
            <person name="Schwartz D.C."/>
            <person name="Tanaka T."/>
            <person name="Wu J."/>
            <person name="Zhou S."/>
            <person name="Childs K.L."/>
            <person name="Davidson R.M."/>
            <person name="Lin H."/>
            <person name="Quesada-Ocampo L."/>
            <person name="Vaillancourt B."/>
            <person name="Sakai H."/>
            <person name="Lee S.S."/>
            <person name="Kim J."/>
            <person name="Numa H."/>
            <person name="Itoh T."/>
            <person name="Buell C.R."/>
            <person name="Matsumoto T."/>
        </authorList>
    </citation>
    <scope>NUCLEOTIDE SEQUENCE [LARGE SCALE GENOMIC DNA]</scope>
    <source>
        <strain evidence="2">cv. Nipponbare</strain>
    </source>
</reference>
<dbReference type="ExpressionAtlas" id="A0A0P0XN62">
    <property type="expression patterns" value="baseline and differential"/>
</dbReference>
<protein>
    <submittedName>
        <fullName evidence="1">Os09g0419100 protein</fullName>
    </submittedName>
</protein>
<proteinExistence type="predicted"/>
<reference evidence="1 2" key="2">
    <citation type="journal article" date="2013" name="Plant Cell Physiol.">
        <title>Rice Annotation Project Database (RAP-DB): an integrative and interactive database for rice genomics.</title>
        <authorList>
            <person name="Sakai H."/>
            <person name="Lee S.S."/>
            <person name="Tanaka T."/>
            <person name="Numa H."/>
            <person name="Kim J."/>
            <person name="Kawahara Y."/>
            <person name="Wakimoto H."/>
            <person name="Yang C.C."/>
            <person name="Iwamoto M."/>
            <person name="Abe T."/>
            <person name="Yamada Y."/>
            <person name="Muto A."/>
            <person name="Inokuchi H."/>
            <person name="Ikemura T."/>
            <person name="Matsumoto T."/>
            <person name="Sasaki T."/>
            <person name="Itoh T."/>
        </authorList>
    </citation>
    <scope>NUCLEOTIDE SEQUENCE [LARGE SCALE GENOMIC DNA]</scope>
    <source>
        <strain evidence="2">cv. Nipponbare</strain>
    </source>
</reference>
<accession>A0A0P0XN62</accession>
<sequence length="94" mass="11039">MLCVYVSLITNLFKVDGLHFPHKYLSLLYADRCKVKGLHFPHKYLPYYFFSTRTYSYSVGYSLYPSLIIARFLRPSQNDHPLTSAYLFICAKSK</sequence>
<name>A0A0P0XN62_ORYSJ</name>
<evidence type="ECO:0000313" key="2">
    <source>
        <dbReference type="Proteomes" id="UP000059680"/>
    </source>
</evidence>
<keyword evidence="2" id="KW-1185">Reference proteome</keyword>